<feature type="domain" description="CheW-like" evidence="1">
    <location>
        <begin position="1"/>
        <end position="128"/>
    </location>
</feature>
<dbReference type="Pfam" id="PF01584">
    <property type="entry name" value="CheW"/>
    <property type="match status" value="1"/>
</dbReference>
<dbReference type="GO" id="GO:0005829">
    <property type="term" value="C:cytosol"/>
    <property type="evidence" value="ECO:0007669"/>
    <property type="project" value="TreeGrafter"/>
</dbReference>
<proteinExistence type="predicted"/>
<evidence type="ECO:0000313" key="3">
    <source>
        <dbReference type="Proteomes" id="UP000807825"/>
    </source>
</evidence>
<organism evidence="2 3">
    <name type="scientific">Desulfomonile tiedjei</name>
    <dbReference type="NCBI Taxonomy" id="2358"/>
    <lineage>
        <taxon>Bacteria</taxon>
        <taxon>Pseudomonadati</taxon>
        <taxon>Thermodesulfobacteriota</taxon>
        <taxon>Desulfomonilia</taxon>
        <taxon>Desulfomonilales</taxon>
        <taxon>Desulfomonilaceae</taxon>
        <taxon>Desulfomonile</taxon>
    </lineage>
</organism>
<name>A0A9D6Z5P9_9BACT</name>
<dbReference type="GO" id="GO:0006935">
    <property type="term" value="P:chemotaxis"/>
    <property type="evidence" value="ECO:0007669"/>
    <property type="project" value="InterPro"/>
</dbReference>
<dbReference type="SUPFAM" id="SSF50341">
    <property type="entry name" value="CheW-like"/>
    <property type="match status" value="1"/>
</dbReference>
<dbReference type="PANTHER" id="PTHR22617:SF23">
    <property type="entry name" value="CHEMOTAXIS PROTEIN CHEW"/>
    <property type="match status" value="1"/>
</dbReference>
<sequence length="144" mass="15780">QQYALNLSCVERIVRAVEITPLPDAPDVVLGVINVEGRVIPVLNTRKRLGLPEKELELLDLFIIVSENDRTFALIADQVRPVLEVPAQEVVSPDRVLPGTGYVQSVAKLAEGMLVVLTVERTLSFSDQTKVFAAIEEISGHPNV</sequence>
<comment type="caution">
    <text evidence="2">The sequence shown here is derived from an EMBL/GenBank/DDBJ whole genome shotgun (WGS) entry which is preliminary data.</text>
</comment>
<dbReference type="PANTHER" id="PTHR22617">
    <property type="entry name" value="CHEMOTAXIS SENSOR HISTIDINE KINASE-RELATED"/>
    <property type="match status" value="1"/>
</dbReference>
<accession>A0A9D6Z5P9</accession>
<evidence type="ECO:0000313" key="2">
    <source>
        <dbReference type="EMBL" id="MBI5249376.1"/>
    </source>
</evidence>
<dbReference type="InterPro" id="IPR002545">
    <property type="entry name" value="CheW-lke_dom"/>
</dbReference>
<dbReference type="AlphaFoldDB" id="A0A9D6Z5P9"/>
<dbReference type="SMART" id="SM00260">
    <property type="entry name" value="CheW"/>
    <property type="match status" value="1"/>
</dbReference>
<dbReference type="GO" id="GO:0007165">
    <property type="term" value="P:signal transduction"/>
    <property type="evidence" value="ECO:0007669"/>
    <property type="project" value="InterPro"/>
</dbReference>
<dbReference type="Gene3D" id="2.30.30.40">
    <property type="entry name" value="SH3 Domains"/>
    <property type="match status" value="1"/>
</dbReference>
<dbReference type="Gene3D" id="2.40.50.180">
    <property type="entry name" value="CheA-289, Domain 4"/>
    <property type="match status" value="1"/>
</dbReference>
<dbReference type="InterPro" id="IPR039315">
    <property type="entry name" value="CheW"/>
</dbReference>
<feature type="non-terminal residue" evidence="2">
    <location>
        <position position="1"/>
    </location>
</feature>
<reference evidence="2" key="1">
    <citation type="submission" date="2020-07" db="EMBL/GenBank/DDBJ databases">
        <title>Huge and variable diversity of episymbiotic CPR bacteria and DPANN archaea in groundwater ecosystems.</title>
        <authorList>
            <person name="He C.Y."/>
            <person name="Keren R."/>
            <person name="Whittaker M."/>
            <person name="Farag I.F."/>
            <person name="Doudna J."/>
            <person name="Cate J.H.D."/>
            <person name="Banfield J.F."/>
        </authorList>
    </citation>
    <scope>NUCLEOTIDE SEQUENCE</scope>
    <source>
        <strain evidence="2">NC_groundwater_1664_Pr3_B-0.1um_52_9</strain>
    </source>
</reference>
<dbReference type="Proteomes" id="UP000807825">
    <property type="component" value="Unassembled WGS sequence"/>
</dbReference>
<evidence type="ECO:0000259" key="1">
    <source>
        <dbReference type="PROSITE" id="PS50851"/>
    </source>
</evidence>
<gene>
    <name evidence="2" type="ORF">HY912_07770</name>
</gene>
<dbReference type="EMBL" id="JACRDE010000213">
    <property type="protein sequence ID" value="MBI5249376.1"/>
    <property type="molecule type" value="Genomic_DNA"/>
</dbReference>
<dbReference type="PROSITE" id="PS50851">
    <property type="entry name" value="CHEW"/>
    <property type="match status" value="1"/>
</dbReference>
<protein>
    <submittedName>
        <fullName evidence="2">Purine-binding chemotaxis protein CheW</fullName>
    </submittedName>
</protein>
<dbReference type="InterPro" id="IPR036061">
    <property type="entry name" value="CheW-like_dom_sf"/>
</dbReference>